<dbReference type="InterPro" id="IPR011629">
    <property type="entry name" value="CobW-like_C"/>
</dbReference>
<reference evidence="4" key="1">
    <citation type="submission" date="2021-02" db="EMBL/GenBank/DDBJ databases">
        <authorList>
            <person name="Palmer J.M."/>
        </authorList>
    </citation>
    <scope>NUCLEOTIDE SEQUENCE</scope>
    <source>
        <strain evidence="4">SCRP23</strain>
    </source>
</reference>
<dbReference type="EMBL" id="JAGDFL010000030">
    <property type="protein sequence ID" value="KAG7400410.1"/>
    <property type="molecule type" value="Genomic_DNA"/>
</dbReference>
<evidence type="ECO:0000313" key="4">
    <source>
        <dbReference type="EMBL" id="KAG7400410.1"/>
    </source>
</evidence>
<evidence type="ECO:0000256" key="1">
    <source>
        <dbReference type="SAM" id="MobiDB-lite"/>
    </source>
</evidence>
<proteinExistence type="predicted"/>
<dbReference type="Pfam" id="PF02492">
    <property type="entry name" value="cobW"/>
    <property type="match status" value="1"/>
</dbReference>
<dbReference type="AlphaFoldDB" id="A0A8T1XAG0"/>
<dbReference type="InterPro" id="IPR051316">
    <property type="entry name" value="Zinc-reg_GTPase_activator"/>
</dbReference>
<feature type="domain" description="CobW C-terminal" evidence="3">
    <location>
        <begin position="274"/>
        <end position="380"/>
    </location>
</feature>
<evidence type="ECO:0000313" key="5">
    <source>
        <dbReference type="Proteomes" id="UP000693981"/>
    </source>
</evidence>
<dbReference type="CDD" id="cd03112">
    <property type="entry name" value="CobW-like"/>
    <property type="match status" value="1"/>
</dbReference>
<feature type="domain" description="CobW/HypB/UreG nucleotide-binding" evidence="2">
    <location>
        <begin position="20"/>
        <end position="205"/>
    </location>
</feature>
<keyword evidence="5" id="KW-1185">Reference proteome</keyword>
<sequence>MSIEDDAPPSLEPSDLPLIPVTILSGFLGAGKTTLLKFILSERHGKRVAVIENEFGDEIGVESLVAKDGSDGQVFDGFYELSNGCVCCSVRDDLINTLEKLLDRRDRFDYILVETTGMADPGKVASIFWVDDELEGRIYLDGIVTLVDAPRLSFHLSHPDTQREAAAQLAYADRILLNKGDLVPDEADRKMVEQQVAQVNAMASVRWTEKSRVDLDDILNIKSFTTSRAEEVERELRGLHHRGEDTNDHDHENCSSEHATTHTGGMQTTCVRIRDGSLDQDKLERWLGELLWEQDEEVKSGDQPGDCTSNRQKLFRVKGVIAIAGEQNKFILQAVHELFEVYRSDERWPTDDTENRCTQVVFIGLHLRKGDLESGLRRCVASDN</sequence>
<evidence type="ECO:0000259" key="3">
    <source>
        <dbReference type="Pfam" id="PF07683"/>
    </source>
</evidence>
<feature type="compositionally biased region" description="Basic and acidic residues" evidence="1">
    <location>
        <begin position="242"/>
        <end position="255"/>
    </location>
</feature>
<protein>
    <submittedName>
        <fullName evidence="4">COBW domain-containing protein 1</fullName>
    </submittedName>
</protein>
<accession>A0A8T1XAG0</accession>
<comment type="caution">
    <text evidence="4">The sequence shown here is derived from an EMBL/GenBank/DDBJ whole genome shotgun (WGS) entry which is preliminary data.</text>
</comment>
<dbReference type="Pfam" id="PF07683">
    <property type="entry name" value="CobW_C"/>
    <property type="match status" value="1"/>
</dbReference>
<feature type="region of interest" description="Disordered" evidence="1">
    <location>
        <begin position="242"/>
        <end position="262"/>
    </location>
</feature>
<name>A0A8T1XAG0_9STRA</name>
<evidence type="ECO:0000259" key="2">
    <source>
        <dbReference type="Pfam" id="PF02492"/>
    </source>
</evidence>
<dbReference type="PANTHER" id="PTHR13748:SF62">
    <property type="entry name" value="COBW DOMAIN-CONTAINING PROTEIN"/>
    <property type="match status" value="1"/>
</dbReference>
<dbReference type="InterPro" id="IPR003495">
    <property type="entry name" value="CobW/HypB/UreG_nucleotide-bd"/>
</dbReference>
<gene>
    <name evidence="4" type="primary">CBWD1</name>
    <name evidence="4" type="ORF">PHYBOEH_005785</name>
</gene>
<dbReference type="GO" id="GO:0005737">
    <property type="term" value="C:cytoplasm"/>
    <property type="evidence" value="ECO:0007669"/>
    <property type="project" value="TreeGrafter"/>
</dbReference>
<dbReference type="OrthoDB" id="258627at2759"/>
<dbReference type="PANTHER" id="PTHR13748">
    <property type="entry name" value="COBW-RELATED"/>
    <property type="match status" value="1"/>
</dbReference>
<organism evidence="4 5">
    <name type="scientific">Phytophthora boehmeriae</name>
    <dbReference type="NCBI Taxonomy" id="109152"/>
    <lineage>
        <taxon>Eukaryota</taxon>
        <taxon>Sar</taxon>
        <taxon>Stramenopiles</taxon>
        <taxon>Oomycota</taxon>
        <taxon>Peronosporomycetes</taxon>
        <taxon>Peronosporales</taxon>
        <taxon>Peronosporaceae</taxon>
        <taxon>Phytophthora</taxon>
    </lineage>
</organism>
<dbReference type="Proteomes" id="UP000693981">
    <property type="component" value="Unassembled WGS sequence"/>
</dbReference>